<dbReference type="AlphaFoldDB" id="A0AAJ1BAU5"/>
<feature type="domain" description="N-acetyltransferase" evidence="1">
    <location>
        <begin position="29"/>
        <end position="190"/>
    </location>
</feature>
<dbReference type="SUPFAM" id="SSF55729">
    <property type="entry name" value="Acyl-CoA N-acyltransferases (Nat)"/>
    <property type="match status" value="1"/>
</dbReference>
<dbReference type="EMBL" id="JAKNHJ010000004">
    <property type="protein sequence ID" value="MCG4617475.1"/>
    <property type="molecule type" value="Genomic_DNA"/>
</dbReference>
<protein>
    <submittedName>
        <fullName evidence="2">GNAT family N-acetyltransferase</fullName>
    </submittedName>
</protein>
<dbReference type="RefSeq" id="WP_238127707.1">
    <property type="nucleotide sequence ID" value="NZ_JAKNHJ010000004.1"/>
</dbReference>
<evidence type="ECO:0000259" key="1">
    <source>
        <dbReference type="PROSITE" id="PS51186"/>
    </source>
</evidence>
<dbReference type="GO" id="GO:0016747">
    <property type="term" value="F:acyltransferase activity, transferring groups other than amino-acyl groups"/>
    <property type="evidence" value="ECO:0007669"/>
    <property type="project" value="InterPro"/>
</dbReference>
<reference evidence="2" key="1">
    <citation type="submission" date="2022-01" db="EMBL/GenBank/DDBJ databases">
        <title>Collection of gut derived symbiotic bacterial strains cultured from healthy donors.</title>
        <authorList>
            <person name="Lin H."/>
            <person name="Kohout C."/>
            <person name="Waligurski E."/>
            <person name="Pamer E.G."/>
        </authorList>
    </citation>
    <scope>NUCLEOTIDE SEQUENCE</scope>
    <source>
        <strain evidence="2">DFI.7.46</strain>
    </source>
</reference>
<accession>A0AAJ1BAU5</accession>
<dbReference type="Proteomes" id="UP001200537">
    <property type="component" value="Unassembled WGS sequence"/>
</dbReference>
<dbReference type="PROSITE" id="PS51186">
    <property type="entry name" value="GNAT"/>
    <property type="match status" value="1"/>
</dbReference>
<proteinExistence type="predicted"/>
<dbReference type="Pfam" id="PF00583">
    <property type="entry name" value="Acetyltransf_1"/>
    <property type="match status" value="1"/>
</dbReference>
<evidence type="ECO:0000313" key="3">
    <source>
        <dbReference type="Proteomes" id="UP001200537"/>
    </source>
</evidence>
<dbReference type="Gene3D" id="3.40.630.30">
    <property type="match status" value="1"/>
</dbReference>
<name>A0AAJ1BAU5_9ACTO</name>
<dbReference type="CDD" id="cd04301">
    <property type="entry name" value="NAT_SF"/>
    <property type="match status" value="1"/>
</dbReference>
<gene>
    <name evidence="2" type="ORF">L0M99_03050</name>
</gene>
<sequence length="362" mass="40339">MSTLRERLGSLPAAPVPPVHLGLYWRRSRETDSWRIRELIHLTEQHSHPARPTSEDEITRLTQALSHPELQDCLIGLDSRGNLAAFGSVTLQPDEKTYARADLFAVTAEHWRGRGIGRALLAWQDVRARELMLGYFGEDYERPAQIRNVVDERAGDRRMLYAAAGFSAQRTIKVFSHQLDPATLTKLPVKFPIKDVRIVSARRLSPDQWEEVKALHVANSARLYAAKGDASRWWGRVVANLAPDLSFAAISMSSGRVLAYCLVVYRNLCQSSCLESEGVSEQIIPAVAVDIFGDDRRNADSHGADFAVLKQVLSQVLLACADSGYKQVFAEDNYPKLGDLSQVCTACDFQLAGARMIYTVEL</sequence>
<organism evidence="2 3">
    <name type="scientific">Varibaculum cambriense</name>
    <dbReference type="NCBI Taxonomy" id="184870"/>
    <lineage>
        <taxon>Bacteria</taxon>
        <taxon>Bacillati</taxon>
        <taxon>Actinomycetota</taxon>
        <taxon>Actinomycetes</taxon>
        <taxon>Actinomycetales</taxon>
        <taxon>Actinomycetaceae</taxon>
        <taxon>Varibaculum</taxon>
    </lineage>
</organism>
<evidence type="ECO:0000313" key="2">
    <source>
        <dbReference type="EMBL" id="MCG4617475.1"/>
    </source>
</evidence>
<dbReference type="InterPro" id="IPR016181">
    <property type="entry name" value="Acyl_CoA_acyltransferase"/>
</dbReference>
<comment type="caution">
    <text evidence="2">The sequence shown here is derived from an EMBL/GenBank/DDBJ whole genome shotgun (WGS) entry which is preliminary data.</text>
</comment>
<dbReference type="InterPro" id="IPR000182">
    <property type="entry name" value="GNAT_dom"/>
</dbReference>